<sequence length="33" mass="3438">MSAEVTCTPATMPSTTATKARPCDSPAVIQRNT</sequence>
<comment type="caution">
    <text evidence="2">The sequence shown here is derived from an EMBL/GenBank/DDBJ whole genome shotgun (WGS) entry which is preliminary data.</text>
</comment>
<organism evidence="2 3">
    <name type="scientific">Mycobacterium tuberculosis</name>
    <dbReference type="NCBI Taxonomy" id="1773"/>
    <lineage>
        <taxon>Bacteria</taxon>
        <taxon>Bacillati</taxon>
        <taxon>Actinomycetota</taxon>
        <taxon>Actinomycetes</taxon>
        <taxon>Mycobacteriales</taxon>
        <taxon>Mycobacteriaceae</taxon>
        <taxon>Mycobacterium</taxon>
        <taxon>Mycobacterium tuberculosis complex</taxon>
    </lineage>
</organism>
<dbReference type="Proteomes" id="UP000039021">
    <property type="component" value="Unassembled WGS sequence"/>
</dbReference>
<evidence type="ECO:0000313" key="2">
    <source>
        <dbReference type="EMBL" id="CPA88884.1"/>
    </source>
</evidence>
<reference evidence="3" key="1">
    <citation type="submission" date="2015-03" db="EMBL/GenBank/DDBJ databases">
        <authorList>
            <consortium name="Pathogen Informatics"/>
        </authorList>
    </citation>
    <scope>NUCLEOTIDE SEQUENCE [LARGE SCALE GENOMIC DNA]</scope>
    <source>
        <strain evidence="3">N09902308</strain>
    </source>
</reference>
<feature type="compositionally biased region" description="Polar residues" evidence="1">
    <location>
        <begin position="8"/>
        <end position="18"/>
    </location>
</feature>
<evidence type="ECO:0000313" key="3">
    <source>
        <dbReference type="Proteomes" id="UP000039021"/>
    </source>
</evidence>
<dbReference type="EMBL" id="CSBK01003408">
    <property type="protein sequence ID" value="CPA88884.1"/>
    <property type="molecule type" value="Genomic_DNA"/>
</dbReference>
<name>A0A916PD37_MYCTX</name>
<dbReference type="AlphaFoldDB" id="A0A916PD37"/>
<accession>A0A916PD37</accession>
<proteinExistence type="predicted"/>
<protein>
    <submittedName>
        <fullName evidence="2">Uncharacterized protein</fullName>
    </submittedName>
</protein>
<evidence type="ECO:0000256" key="1">
    <source>
        <dbReference type="SAM" id="MobiDB-lite"/>
    </source>
</evidence>
<gene>
    <name evidence="2" type="ORF">ERS007739_04921</name>
</gene>
<feature type="region of interest" description="Disordered" evidence="1">
    <location>
        <begin position="1"/>
        <end position="33"/>
    </location>
</feature>